<dbReference type="InterPro" id="IPR014001">
    <property type="entry name" value="Helicase_ATP-bd"/>
</dbReference>
<dbReference type="Pfam" id="PF19833">
    <property type="entry name" value="RecG_dom3_C"/>
    <property type="match status" value="1"/>
</dbReference>
<keyword evidence="5 15" id="KW-0378">Hydrolase</keyword>
<evidence type="ECO:0000256" key="14">
    <source>
        <dbReference type="ARBA" id="ARBA00048988"/>
    </source>
</evidence>
<keyword evidence="3 15" id="KW-0547">Nucleotide-binding</keyword>
<dbReference type="PANTHER" id="PTHR47964:SF1">
    <property type="entry name" value="ATP-DEPENDENT DNA HELICASE HOMOLOG RECG, CHLOROPLASTIC"/>
    <property type="match status" value="1"/>
</dbReference>
<evidence type="ECO:0000313" key="18">
    <source>
        <dbReference type="EMBL" id="MSS63293.1"/>
    </source>
</evidence>
<dbReference type="InterPro" id="IPR033454">
    <property type="entry name" value="RecG_wedge"/>
</dbReference>
<dbReference type="GO" id="GO:0016787">
    <property type="term" value="F:hydrolase activity"/>
    <property type="evidence" value="ECO:0007669"/>
    <property type="project" value="UniProtKB-KW"/>
</dbReference>
<dbReference type="GO" id="GO:0006310">
    <property type="term" value="P:DNA recombination"/>
    <property type="evidence" value="ECO:0007669"/>
    <property type="project" value="UniProtKB-UniRule"/>
</dbReference>
<dbReference type="Proteomes" id="UP000482209">
    <property type="component" value="Unassembled WGS sequence"/>
</dbReference>
<sequence length="692" mass="78839">MKTDLKSEGMEQTMERKDSISVIKGIGEKTQKLFAKLDIFTVEDLIEHYPRGYDEYEEIIPVGQLVSGTIATIEVSIVANPQLKKVRGLTIFTCRGRDYSGDVMLTWFNMPFLKNTIRIGTRLIVRGAVTRKNQSLVMEQPKLLSKEEYVNCLHTLQPVYSLTKGLSNHMVTKAIQTAVKELDLTGDYLPSEIRKKYKLVDYKSAIKRIHFPTDKHTMLEARKRIVFDEFFLFSLAMMQIKKTKNNKKSRYQMDLSEDCDQLIENLPYDLTNAQKKVWQEIKADLTGGMIANRLIQGDVGSGKTIIAALALLMTVKNGYQGAIMVPTEVLAKQHYESLTKELSVFGVHCILLVGSMTAKEKREAYKKIQTHEADIIVGTHALIQEKVVYDKLALVVTDEQHRFGVKQRETFLSKGENPHVLVMSATPIPRTLAIILYGDLDLSVIDELPATRLPIKNCVVNESYRPNAYRFIEKEIKKGRQAYVICPMVEESETMEAENVIDYTEKLKQNLPPFIVVEYLHGKMKAKEKNEIMERFVRGEIHVLVSTTVVEVGVNVPNATIMMIENAERFGLAQLHQLRGRVGRGEYQSYCILFSNAEKKETKERLDILNHSNDGFYIASEDLKLRGPGDLFGIRQSGMLEFKMADVFNDAEILKDASEAAKEIAKKDVRLMLKKYVALKEKLHLYAEDIYL</sequence>
<dbReference type="EMBL" id="VUMT01000006">
    <property type="protein sequence ID" value="MSS63293.1"/>
    <property type="molecule type" value="Genomic_DNA"/>
</dbReference>
<dbReference type="SMART" id="SM00490">
    <property type="entry name" value="HELICc"/>
    <property type="match status" value="1"/>
</dbReference>
<feature type="domain" description="Helicase C-terminal" evidence="17">
    <location>
        <begin position="464"/>
        <end position="624"/>
    </location>
</feature>
<keyword evidence="9 15" id="KW-0233">DNA recombination</keyword>
<evidence type="ECO:0000256" key="10">
    <source>
        <dbReference type="ARBA" id="ARBA00023204"/>
    </source>
</evidence>
<dbReference type="InterPro" id="IPR011545">
    <property type="entry name" value="DEAD/DEAH_box_helicase_dom"/>
</dbReference>
<evidence type="ECO:0000256" key="11">
    <source>
        <dbReference type="ARBA" id="ARBA00023235"/>
    </source>
</evidence>
<evidence type="ECO:0000256" key="8">
    <source>
        <dbReference type="ARBA" id="ARBA00023125"/>
    </source>
</evidence>
<comment type="catalytic activity">
    <reaction evidence="14 15">
        <text>ATP + H2O = ADP + phosphate + H(+)</text>
        <dbReference type="Rhea" id="RHEA:13065"/>
        <dbReference type="ChEBI" id="CHEBI:15377"/>
        <dbReference type="ChEBI" id="CHEBI:15378"/>
        <dbReference type="ChEBI" id="CHEBI:30616"/>
        <dbReference type="ChEBI" id="CHEBI:43474"/>
        <dbReference type="ChEBI" id="CHEBI:456216"/>
        <dbReference type="EC" id="5.6.2.4"/>
    </reaction>
</comment>
<dbReference type="CDD" id="cd17992">
    <property type="entry name" value="DEXHc_RecG"/>
    <property type="match status" value="1"/>
</dbReference>
<dbReference type="NCBIfam" id="NF008165">
    <property type="entry name" value="PRK10917.1-3"/>
    <property type="match status" value="1"/>
</dbReference>
<dbReference type="PROSITE" id="PS51194">
    <property type="entry name" value="HELICASE_CTER"/>
    <property type="match status" value="1"/>
</dbReference>
<accession>A0A6L5XZE1</accession>
<dbReference type="PANTHER" id="PTHR47964">
    <property type="entry name" value="ATP-DEPENDENT DNA HELICASE HOMOLOG RECG, CHLOROPLASTIC"/>
    <property type="match status" value="1"/>
</dbReference>
<evidence type="ECO:0000259" key="17">
    <source>
        <dbReference type="PROSITE" id="PS51194"/>
    </source>
</evidence>
<dbReference type="Pfam" id="PF17191">
    <property type="entry name" value="RecG_wedge"/>
    <property type="match status" value="1"/>
</dbReference>
<dbReference type="EC" id="5.6.2.4" evidence="13 15"/>
<feature type="domain" description="Helicase ATP-binding" evidence="16">
    <location>
        <begin position="284"/>
        <end position="445"/>
    </location>
</feature>
<dbReference type="SUPFAM" id="SSF50249">
    <property type="entry name" value="Nucleic acid-binding proteins"/>
    <property type="match status" value="1"/>
</dbReference>
<keyword evidence="11" id="KW-0413">Isomerase</keyword>
<keyword evidence="7 15" id="KW-0067">ATP-binding</keyword>
<dbReference type="Pfam" id="PF00271">
    <property type="entry name" value="Helicase_C"/>
    <property type="match status" value="1"/>
</dbReference>
<gene>
    <name evidence="18" type="primary">recG</name>
    <name evidence="18" type="ORF">FYJ58_05305</name>
</gene>
<dbReference type="NCBIfam" id="NF008168">
    <property type="entry name" value="PRK10917.2-2"/>
    <property type="match status" value="1"/>
</dbReference>
<keyword evidence="4 15" id="KW-0227">DNA damage</keyword>
<keyword evidence="10 15" id="KW-0234">DNA repair</keyword>
<dbReference type="InterPro" id="IPR001650">
    <property type="entry name" value="Helicase_C-like"/>
</dbReference>
<dbReference type="GO" id="GO:0006281">
    <property type="term" value="P:DNA repair"/>
    <property type="evidence" value="ECO:0007669"/>
    <property type="project" value="UniProtKB-UniRule"/>
</dbReference>
<dbReference type="GO" id="GO:0043138">
    <property type="term" value="F:3'-5' DNA helicase activity"/>
    <property type="evidence" value="ECO:0007669"/>
    <property type="project" value="UniProtKB-EC"/>
</dbReference>
<reference evidence="18 19" key="1">
    <citation type="submission" date="2019-08" db="EMBL/GenBank/DDBJ databases">
        <title>In-depth cultivation of the pig gut microbiome towards novel bacterial diversity and tailored functional studies.</title>
        <authorList>
            <person name="Wylensek D."/>
            <person name="Hitch T.C.A."/>
            <person name="Clavel T."/>
        </authorList>
    </citation>
    <scope>NUCLEOTIDE SEQUENCE [LARGE SCALE GENOMIC DNA]</scope>
    <source>
        <strain evidence="18 19">WCA-693-APC-MOT-I</strain>
    </source>
</reference>
<evidence type="ECO:0000256" key="6">
    <source>
        <dbReference type="ARBA" id="ARBA00022806"/>
    </source>
</evidence>
<evidence type="ECO:0000256" key="7">
    <source>
        <dbReference type="ARBA" id="ARBA00022840"/>
    </source>
</evidence>
<evidence type="ECO:0000313" key="19">
    <source>
        <dbReference type="Proteomes" id="UP000482209"/>
    </source>
</evidence>
<dbReference type="GO" id="GO:0003677">
    <property type="term" value="F:DNA binding"/>
    <property type="evidence" value="ECO:0007669"/>
    <property type="project" value="UniProtKB-KW"/>
</dbReference>
<dbReference type="Gene3D" id="3.40.50.300">
    <property type="entry name" value="P-loop containing nucleotide triphosphate hydrolases"/>
    <property type="match status" value="2"/>
</dbReference>
<dbReference type="SUPFAM" id="SSF52540">
    <property type="entry name" value="P-loop containing nucleoside triphosphate hydrolases"/>
    <property type="match status" value="2"/>
</dbReference>
<keyword evidence="8" id="KW-0238">DNA-binding</keyword>
<dbReference type="Gene3D" id="2.40.50.140">
    <property type="entry name" value="Nucleic acid-binding proteins"/>
    <property type="match status" value="1"/>
</dbReference>
<dbReference type="AlphaFoldDB" id="A0A6L5XZE1"/>
<evidence type="ECO:0000256" key="4">
    <source>
        <dbReference type="ARBA" id="ARBA00022763"/>
    </source>
</evidence>
<protein>
    <recommendedName>
        <fullName evidence="2 15">ATP-dependent DNA helicase RecG</fullName>
        <ecNumber evidence="13 15">5.6.2.4</ecNumber>
    </recommendedName>
</protein>
<dbReference type="InterPro" id="IPR045562">
    <property type="entry name" value="RecG_dom3_C"/>
</dbReference>
<keyword evidence="19" id="KW-1185">Reference proteome</keyword>
<comment type="caution">
    <text evidence="18">The sequence shown here is derived from an EMBL/GenBank/DDBJ whole genome shotgun (WGS) entry which is preliminary data.</text>
</comment>
<dbReference type="CDD" id="cd04488">
    <property type="entry name" value="RecG_wedge_OBF"/>
    <property type="match status" value="1"/>
</dbReference>
<evidence type="ECO:0000256" key="5">
    <source>
        <dbReference type="ARBA" id="ARBA00022801"/>
    </source>
</evidence>
<evidence type="ECO:0000256" key="2">
    <source>
        <dbReference type="ARBA" id="ARBA00017846"/>
    </source>
</evidence>
<dbReference type="PROSITE" id="PS51192">
    <property type="entry name" value="HELICASE_ATP_BIND_1"/>
    <property type="match status" value="1"/>
</dbReference>
<evidence type="ECO:0000259" key="16">
    <source>
        <dbReference type="PROSITE" id="PS51192"/>
    </source>
</evidence>
<dbReference type="InterPro" id="IPR012340">
    <property type="entry name" value="NA-bd_OB-fold"/>
</dbReference>
<organism evidence="18 19">
    <name type="scientific">Velocimicrobium porci</name>
    <dbReference type="NCBI Taxonomy" id="2606634"/>
    <lineage>
        <taxon>Bacteria</taxon>
        <taxon>Bacillati</taxon>
        <taxon>Bacillota</taxon>
        <taxon>Clostridia</taxon>
        <taxon>Lachnospirales</taxon>
        <taxon>Lachnospiraceae</taxon>
        <taxon>Velocimicrobium</taxon>
    </lineage>
</organism>
<dbReference type="InterPro" id="IPR027417">
    <property type="entry name" value="P-loop_NTPase"/>
</dbReference>
<dbReference type="SMART" id="SM00487">
    <property type="entry name" value="DEXDc"/>
    <property type="match status" value="1"/>
</dbReference>
<dbReference type="InterPro" id="IPR004609">
    <property type="entry name" value="ATP-dep_DNA_helicase_RecG"/>
</dbReference>
<dbReference type="GO" id="GO:0005524">
    <property type="term" value="F:ATP binding"/>
    <property type="evidence" value="ECO:0007669"/>
    <property type="project" value="UniProtKB-KW"/>
</dbReference>
<comment type="function">
    <text evidence="15">Plays a critical role in recombination and DNA repair. Helps process Holliday junction intermediates to mature products by catalyzing branch migration. Has replication fork regression activity, unwinds stalled or blocked replication forks to make a HJ that can be resolved. Has a DNA unwinding activity characteristic of a DNA helicase with 3'-5' polarity.</text>
</comment>
<evidence type="ECO:0000256" key="12">
    <source>
        <dbReference type="ARBA" id="ARBA00034617"/>
    </source>
</evidence>
<name>A0A6L5XZE1_9FIRM</name>
<evidence type="ECO:0000256" key="3">
    <source>
        <dbReference type="ARBA" id="ARBA00022741"/>
    </source>
</evidence>
<dbReference type="Pfam" id="PF00270">
    <property type="entry name" value="DEAD"/>
    <property type="match status" value="1"/>
</dbReference>
<dbReference type="NCBIfam" id="TIGR00643">
    <property type="entry name" value="recG"/>
    <property type="match status" value="1"/>
</dbReference>
<keyword evidence="6 15" id="KW-0347">Helicase</keyword>
<comment type="catalytic activity">
    <reaction evidence="12 15">
        <text>Couples ATP hydrolysis with the unwinding of duplex DNA by translocating in the 3'-5' direction.</text>
        <dbReference type="EC" id="5.6.2.4"/>
    </reaction>
</comment>
<dbReference type="InterPro" id="IPR047112">
    <property type="entry name" value="RecG/Mfd"/>
</dbReference>
<evidence type="ECO:0000256" key="15">
    <source>
        <dbReference type="RuleBase" id="RU363016"/>
    </source>
</evidence>
<evidence type="ECO:0000256" key="9">
    <source>
        <dbReference type="ARBA" id="ARBA00023172"/>
    </source>
</evidence>
<evidence type="ECO:0000256" key="13">
    <source>
        <dbReference type="ARBA" id="ARBA00034808"/>
    </source>
</evidence>
<proteinExistence type="inferred from homology"/>
<evidence type="ECO:0000256" key="1">
    <source>
        <dbReference type="ARBA" id="ARBA00007504"/>
    </source>
</evidence>
<comment type="similarity">
    <text evidence="1 15">Belongs to the helicase family. RecG subfamily.</text>
</comment>